<reference evidence="2" key="2">
    <citation type="submission" date="2020-01" db="EMBL/GenBank/DDBJ databases">
        <authorList>
            <person name="Korhonen P.K.K."/>
            <person name="Guangxu M.G."/>
            <person name="Wang T.W."/>
            <person name="Stroehlein A.J.S."/>
            <person name="Young N.D."/>
            <person name="Ang C.-S.A."/>
            <person name="Fernando D.W.F."/>
            <person name="Lu H.L."/>
            <person name="Taylor S.T."/>
            <person name="Ehtesham M.E.M."/>
            <person name="Najaraj S.H.N."/>
            <person name="Harsha G.H.G."/>
            <person name="Madugundu A.M."/>
            <person name="Renuse S.R."/>
            <person name="Holt D.H."/>
            <person name="Pandey A.P."/>
            <person name="Papenfuss A.P."/>
            <person name="Gasser R.B.G."/>
            <person name="Fischer K.F."/>
        </authorList>
    </citation>
    <scope>NUCLEOTIDE SEQUENCE</scope>
    <source>
        <strain evidence="2">SSS_KF_BRIS2020</strain>
    </source>
</reference>
<proteinExistence type="predicted"/>
<keyword evidence="1" id="KW-0812">Transmembrane</keyword>
<reference evidence="4" key="1">
    <citation type="journal article" date="2020" name="PLoS Negl. Trop. Dis.">
        <title>High-quality nuclear genome for Sarcoptes scabiei-A critical resource for a neglected parasite.</title>
        <authorList>
            <person name="Korhonen P.K."/>
            <person name="Gasser R.B."/>
            <person name="Ma G."/>
            <person name="Wang T."/>
            <person name="Stroehlein A.J."/>
            <person name="Young N.D."/>
            <person name="Ang C.S."/>
            <person name="Fernando D.D."/>
            <person name="Lu H.C."/>
            <person name="Taylor S."/>
            <person name="Reynolds S.L."/>
            <person name="Mofiz E."/>
            <person name="Najaraj S.H."/>
            <person name="Gowda H."/>
            <person name="Madugundu A."/>
            <person name="Renuse S."/>
            <person name="Holt D."/>
            <person name="Pandey A."/>
            <person name="Papenfuss A.T."/>
            <person name="Fischer K."/>
        </authorList>
    </citation>
    <scope>NUCLEOTIDE SEQUENCE [LARGE SCALE GENOMIC DNA]</scope>
</reference>
<feature type="transmembrane region" description="Helical" evidence="1">
    <location>
        <begin position="107"/>
        <end position="125"/>
    </location>
</feature>
<protein>
    <submittedName>
        <fullName evidence="2 3">Uncharacterized protein</fullName>
    </submittedName>
</protein>
<dbReference type="EMBL" id="WVUK01000058">
    <property type="protein sequence ID" value="KAF7491706.1"/>
    <property type="molecule type" value="Genomic_DNA"/>
</dbReference>
<feature type="transmembrane region" description="Helical" evidence="1">
    <location>
        <begin position="69"/>
        <end position="87"/>
    </location>
</feature>
<reference evidence="3" key="3">
    <citation type="submission" date="2022-06" db="UniProtKB">
        <authorList>
            <consortium name="EnsemblMetazoa"/>
        </authorList>
    </citation>
    <scope>IDENTIFICATION</scope>
</reference>
<name>A0A834RA86_SARSC</name>
<feature type="transmembrane region" description="Helical" evidence="1">
    <location>
        <begin position="202"/>
        <end position="220"/>
    </location>
</feature>
<evidence type="ECO:0000313" key="2">
    <source>
        <dbReference type="EMBL" id="KAF7491706.1"/>
    </source>
</evidence>
<feature type="transmembrane region" description="Helical" evidence="1">
    <location>
        <begin position="137"/>
        <end position="159"/>
    </location>
</feature>
<accession>A0A834RA86</accession>
<evidence type="ECO:0000256" key="1">
    <source>
        <dbReference type="SAM" id="Phobius"/>
    </source>
</evidence>
<keyword evidence="1" id="KW-0472">Membrane</keyword>
<keyword evidence="1" id="KW-1133">Transmembrane helix</keyword>
<evidence type="ECO:0000313" key="4">
    <source>
        <dbReference type="Proteomes" id="UP000070412"/>
    </source>
</evidence>
<feature type="transmembrane region" description="Helical" evidence="1">
    <location>
        <begin position="179"/>
        <end position="195"/>
    </location>
</feature>
<gene>
    <name evidence="2" type="ORF">SSS_191</name>
</gene>
<dbReference type="OrthoDB" id="6501545at2759"/>
<organism evidence="2">
    <name type="scientific">Sarcoptes scabiei</name>
    <name type="common">Itch mite</name>
    <name type="synonym">Acarus scabiei</name>
    <dbReference type="NCBI Taxonomy" id="52283"/>
    <lineage>
        <taxon>Eukaryota</taxon>
        <taxon>Metazoa</taxon>
        <taxon>Ecdysozoa</taxon>
        <taxon>Arthropoda</taxon>
        <taxon>Chelicerata</taxon>
        <taxon>Arachnida</taxon>
        <taxon>Acari</taxon>
        <taxon>Acariformes</taxon>
        <taxon>Sarcoptiformes</taxon>
        <taxon>Astigmata</taxon>
        <taxon>Psoroptidia</taxon>
        <taxon>Sarcoptoidea</taxon>
        <taxon>Sarcoptidae</taxon>
        <taxon>Sarcoptinae</taxon>
        <taxon>Sarcoptes</taxon>
    </lineage>
</organism>
<dbReference type="AlphaFoldDB" id="A0A834RA86"/>
<keyword evidence="4" id="KW-1185">Reference proteome</keyword>
<sequence length="246" mass="28903">MTKISTLRMEDKFLKNLPISSEFNLGSFLRNEKTEQIGSSLESHISLRNRVNFADVYIKHQYWNLNFEYLINCFITICWSVWGLILIKNFLIPRCVASNETILTLSAVWFTLNLIENLSLIALLYAKRSVLWIKKLYILQSSIGIKIFLTIFHFIWLIACTFHTPCGYRFPEIFHSRNLVNNGLIFSFIRWILFYDIKMLGLAHACISIAYFNNAMLLAVKNNDLKMYALWRMGQLDKFIQDLQSM</sequence>
<evidence type="ECO:0000313" key="3">
    <source>
        <dbReference type="EnsemblMetazoa" id="KAF7491706.1"/>
    </source>
</evidence>
<dbReference type="EnsemblMetazoa" id="SSS_191s_mrna">
    <property type="protein sequence ID" value="KAF7491706.1"/>
    <property type="gene ID" value="SSS_191"/>
</dbReference>
<dbReference type="Proteomes" id="UP000070412">
    <property type="component" value="Unassembled WGS sequence"/>
</dbReference>